<accession>A0ACD5WD55</accession>
<evidence type="ECO:0000313" key="2">
    <source>
        <dbReference type="Proteomes" id="UP001732700"/>
    </source>
</evidence>
<organism evidence="1 2">
    <name type="scientific">Avena sativa</name>
    <name type="common">Oat</name>
    <dbReference type="NCBI Taxonomy" id="4498"/>
    <lineage>
        <taxon>Eukaryota</taxon>
        <taxon>Viridiplantae</taxon>
        <taxon>Streptophyta</taxon>
        <taxon>Embryophyta</taxon>
        <taxon>Tracheophyta</taxon>
        <taxon>Spermatophyta</taxon>
        <taxon>Magnoliopsida</taxon>
        <taxon>Liliopsida</taxon>
        <taxon>Poales</taxon>
        <taxon>Poaceae</taxon>
        <taxon>BOP clade</taxon>
        <taxon>Pooideae</taxon>
        <taxon>Poodae</taxon>
        <taxon>Poeae</taxon>
        <taxon>Poeae Chloroplast Group 1 (Aveneae type)</taxon>
        <taxon>Aveninae</taxon>
        <taxon>Avena</taxon>
    </lineage>
</organism>
<dbReference type="EnsemblPlants" id="AVESA.00010b.r2.4AG0605280.1">
    <property type="protein sequence ID" value="AVESA.00010b.r2.4AG0605280.1.CDS.1"/>
    <property type="gene ID" value="AVESA.00010b.r2.4AG0605280"/>
</dbReference>
<protein>
    <submittedName>
        <fullName evidence="1">Uncharacterized protein</fullName>
    </submittedName>
</protein>
<keyword evidence="2" id="KW-1185">Reference proteome</keyword>
<dbReference type="Proteomes" id="UP001732700">
    <property type="component" value="Chromosome 4A"/>
</dbReference>
<reference evidence="1" key="2">
    <citation type="submission" date="2025-09" db="UniProtKB">
        <authorList>
            <consortium name="EnsemblPlants"/>
        </authorList>
    </citation>
    <scope>IDENTIFICATION</scope>
</reference>
<name>A0ACD5WD55_AVESA</name>
<sequence>MPAWINSLNSLFYLDVSKNSLSGKIPITLMEVPMLKSDKSAAYLDPGHLELAVFWKSDLSRQYHVLTAFPTFLNLSTNNFTGVIPPEIGQLKVLSQLDFSYNKLYGDIPLSVCNLKKLEVLDLSNNHLTGVIPATLGNLHFLSAFNISNNDLEGAVPAGGQLNTFPDSSFDGNPKLCGAMLVHRRSSVGADTVYVIPAEQHSNKIIFFIAFGLFFGVGVLYDQLVFYRYFG</sequence>
<evidence type="ECO:0000313" key="1">
    <source>
        <dbReference type="EnsemblPlants" id="AVESA.00010b.r2.4AG0605280.1.CDS.1"/>
    </source>
</evidence>
<reference evidence="1" key="1">
    <citation type="submission" date="2021-05" db="EMBL/GenBank/DDBJ databases">
        <authorList>
            <person name="Scholz U."/>
            <person name="Mascher M."/>
            <person name="Fiebig A."/>
        </authorList>
    </citation>
    <scope>NUCLEOTIDE SEQUENCE [LARGE SCALE GENOMIC DNA]</scope>
</reference>
<proteinExistence type="predicted"/>